<dbReference type="NCBIfam" id="TIGR01730">
    <property type="entry name" value="RND_mfp"/>
    <property type="match status" value="1"/>
</dbReference>
<dbReference type="PANTHER" id="PTHR30469:SF15">
    <property type="entry name" value="HLYD FAMILY OF SECRETION PROTEINS"/>
    <property type="match status" value="1"/>
</dbReference>
<dbReference type="PANTHER" id="PTHR30469">
    <property type="entry name" value="MULTIDRUG RESISTANCE PROTEIN MDTA"/>
    <property type="match status" value="1"/>
</dbReference>
<protein>
    <submittedName>
        <fullName evidence="5">Efflux RND transporter periplasmic adaptor subunit</fullName>
    </submittedName>
</protein>
<dbReference type="Gene3D" id="2.40.30.170">
    <property type="match status" value="1"/>
</dbReference>
<evidence type="ECO:0000313" key="6">
    <source>
        <dbReference type="Proteomes" id="UP000325606"/>
    </source>
</evidence>
<dbReference type="Gene3D" id="1.10.287.470">
    <property type="entry name" value="Helix hairpin bin"/>
    <property type="match status" value="1"/>
</dbReference>
<dbReference type="Gene3D" id="2.40.50.100">
    <property type="match status" value="1"/>
</dbReference>
<sequence length="358" mass="40163">MIGSRYSVYLTRFVTLLLCGLLLIGCDQQSVQGNQASRVERAHLVELHQVTEDVVKLDRIRTGTLRATVKYRLFVQEEGQIAELPWYPGDQVSRGDLLIALDDSLLRSQVARSRAELQRAERDLERVRSLSQRNLISVEELQRRETELEIARAELAILTTRLGYTRMSAPFAGVVTERLSEPGNFAAKNTHLLTLIDPTSLVIDVQLSEQVMTHLQLGDSVTIQLDALGPQDFAGQITRIYPQVDPLTRRGQVEIQPDPIPAGAVPGQLARVSLSARLQERMMIPFSALRYDQGEYVYLMNAQQRIEKRAITTGVRVADRIEVLNGLEADDQIVIRGFMGLTENQVVKPVTPLAERES</sequence>
<evidence type="ECO:0000256" key="1">
    <source>
        <dbReference type="ARBA" id="ARBA00009477"/>
    </source>
</evidence>
<feature type="coiled-coil region" evidence="2">
    <location>
        <begin position="110"/>
        <end position="161"/>
    </location>
</feature>
<name>A0A5J6LHH8_9GAMM</name>
<feature type="domain" description="Multidrug resistance protein MdtA-like C-terminal permuted SH3" evidence="4">
    <location>
        <begin position="283"/>
        <end position="337"/>
    </location>
</feature>
<evidence type="ECO:0000259" key="3">
    <source>
        <dbReference type="Pfam" id="PF25954"/>
    </source>
</evidence>
<comment type="similarity">
    <text evidence="1">Belongs to the membrane fusion protein (MFP) (TC 8.A.1) family.</text>
</comment>
<dbReference type="KEGG" id="nik:F5I99_17030"/>
<dbReference type="InterPro" id="IPR058627">
    <property type="entry name" value="MdtA-like_C"/>
</dbReference>
<evidence type="ECO:0000256" key="2">
    <source>
        <dbReference type="SAM" id="Coils"/>
    </source>
</evidence>
<dbReference type="Pfam" id="PF25954">
    <property type="entry name" value="Beta-barrel_RND_2"/>
    <property type="match status" value="1"/>
</dbReference>
<dbReference type="InterPro" id="IPR006143">
    <property type="entry name" value="RND_pump_MFP"/>
</dbReference>
<dbReference type="GO" id="GO:0015562">
    <property type="term" value="F:efflux transmembrane transporter activity"/>
    <property type="evidence" value="ECO:0007669"/>
    <property type="project" value="TreeGrafter"/>
</dbReference>
<evidence type="ECO:0000313" key="5">
    <source>
        <dbReference type="EMBL" id="QEW08059.1"/>
    </source>
</evidence>
<dbReference type="EMBL" id="CP044222">
    <property type="protein sequence ID" value="QEW08059.1"/>
    <property type="molecule type" value="Genomic_DNA"/>
</dbReference>
<keyword evidence="6" id="KW-1185">Reference proteome</keyword>
<reference evidence="5 6" key="1">
    <citation type="submission" date="2019-09" db="EMBL/GenBank/DDBJ databases">
        <title>Nitrincola iocasae sp. nov., a bacterium isolated from the sediment collected at a cold seep field in South China Sea.</title>
        <authorList>
            <person name="Zhang H."/>
            <person name="Wang H."/>
            <person name="Li C."/>
        </authorList>
    </citation>
    <scope>NUCLEOTIDE SEQUENCE [LARGE SCALE GENOMIC DNA]</scope>
    <source>
        <strain evidence="5 6">KXZD1103</strain>
    </source>
</reference>
<gene>
    <name evidence="5" type="ORF">F5I99_17030</name>
</gene>
<dbReference type="AlphaFoldDB" id="A0A5J6LHH8"/>
<dbReference type="GO" id="GO:1990281">
    <property type="term" value="C:efflux pump complex"/>
    <property type="evidence" value="ECO:0007669"/>
    <property type="project" value="TreeGrafter"/>
</dbReference>
<feature type="domain" description="CusB-like beta-barrel" evidence="3">
    <location>
        <begin position="203"/>
        <end position="276"/>
    </location>
</feature>
<dbReference type="Pfam" id="PF25967">
    <property type="entry name" value="RND-MFP_C"/>
    <property type="match status" value="1"/>
</dbReference>
<dbReference type="Proteomes" id="UP000325606">
    <property type="component" value="Chromosome"/>
</dbReference>
<organism evidence="5 6">
    <name type="scientific">Nitrincola iocasae</name>
    <dbReference type="NCBI Taxonomy" id="2614693"/>
    <lineage>
        <taxon>Bacteria</taxon>
        <taxon>Pseudomonadati</taxon>
        <taxon>Pseudomonadota</taxon>
        <taxon>Gammaproteobacteria</taxon>
        <taxon>Oceanospirillales</taxon>
        <taxon>Oceanospirillaceae</taxon>
        <taxon>Nitrincola</taxon>
    </lineage>
</organism>
<dbReference type="PROSITE" id="PS51257">
    <property type="entry name" value="PROKAR_LIPOPROTEIN"/>
    <property type="match status" value="1"/>
</dbReference>
<evidence type="ECO:0000259" key="4">
    <source>
        <dbReference type="Pfam" id="PF25967"/>
    </source>
</evidence>
<dbReference type="InterPro" id="IPR058792">
    <property type="entry name" value="Beta-barrel_RND_2"/>
</dbReference>
<keyword evidence="2" id="KW-0175">Coiled coil</keyword>
<dbReference type="Gene3D" id="2.40.420.20">
    <property type="match status" value="1"/>
</dbReference>
<proteinExistence type="inferred from homology"/>
<dbReference type="SUPFAM" id="SSF111369">
    <property type="entry name" value="HlyD-like secretion proteins"/>
    <property type="match status" value="1"/>
</dbReference>
<accession>A0A5J6LHH8</accession>